<dbReference type="Gene3D" id="1.10.10.10">
    <property type="entry name" value="Winged helix-like DNA-binding domain superfamily/Winged helix DNA-binding domain"/>
    <property type="match status" value="1"/>
</dbReference>
<keyword evidence="2" id="KW-0238">DNA-binding</keyword>
<dbReference type="CDD" id="cd00092">
    <property type="entry name" value="HTH_CRP"/>
    <property type="match status" value="1"/>
</dbReference>
<dbReference type="RefSeq" id="WP_119117153.1">
    <property type="nucleotide sequence ID" value="NZ_QWVS01000016.1"/>
</dbReference>
<dbReference type="PANTHER" id="PTHR24567:SF74">
    <property type="entry name" value="HTH-TYPE TRANSCRIPTIONAL REGULATOR ARCR"/>
    <property type="match status" value="1"/>
</dbReference>
<gene>
    <name evidence="7" type="ORF">D1953_10610</name>
</gene>
<dbReference type="PRINTS" id="PR00034">
    <property type="entry name" value="HTHCRP"/>
</dbReference>
<evidence type="ECO:0000259" key="5">
    <source>
        <dbReference type="PROSITE" id="PS50042"/>
    </source>
</evidence>
<name>A0A398BF37_9BACI</name>
<evidence type="ECO:0000256" key="1">
    <source>
        <dbReference type="ARBA" id="ARBA00023015"/>
    </source>
</evidence>
<dbReference type="GO" id="GO:0005829">
    <property type="term" value="C:cytosol"/>
    <property type="evidence" value="ECO:0007669"/>
    <property type="project" value="TreeGrafter"/>
</dbReference>
<dbReference type="SMART" id="SM00100">
    <property type="entry name" value="cNMP"/>
    <property type="match status" value="1"/>
</dbReference>
<evidence type="ECO:0000256" key="3">
    <source>
        <dbReference type="ARBA" id="ARBA00023159"/>
    </source>
</evidence>
<dbReference type="InterPro" id="IPR014710">
    <property type="entry name" value="RmlC-like_jellyroll"/>
</dbReference>
<keyword evidence="3" id="KW-0010">Activator</keyword>
<feature type="domain" description="HTH crp-type" evidence="6">
    <location>
        <begin position="137"/>
        <end position="210"/>
    </location>
</feature>
<dbReference type="GO" id="GO:0003700">
    <property type="term" value="F:DNA-binding transcription factor activity"/>
    <property type="evidence" value="ECO:0007669"/>
    <property type="project" value="TreeGrafter"/>
</dbReference>
<comment type="caution">
    <text evidence="7">The sequence shown here is derived from an EMBL/GenBank/DDBJ whole genome shotgun (WGS) entry which is preliminary data.</text>
</comment>
<dbReference type="InterPro" id="IPR036388">
    <property type="entry name" value="WH-like_DNA-bd_sf"/>
</dbReference>
<dbReference type="InterPro" id="IPR012318">
    <property type="entry name" value="HTH_CRP"/>
</dbReference>
<dbReference type="Proteomes" id="UP000266016">
    <property type="component" value="Unassembled WGS sequence"/>
</dbReference>
<dbReference type="EMBL" id="QWVS01000016">
    <property type="protein sequence ID" value="RID86216.1"/>
    <property type="molecule type" value="Genomic_DNA"/>
</dbReference>
<organism evidence="7 8">
    <name type="scientific">Peribacillus asahii</name>
    <dbReference type="NCBI Taxonomy" id="228899"/>
    <lineage>
        <taxon>Bacteria</taxon>
        <taxon>Bacillati</taxon>
        <taxon>Bacillota</taxon>
        <taxon>Bacilli</taxon>
        <taxon>Bacillales</taxon>
        <taxon>Bacillaceae</taxon>
        <taxon>Peribacillus</taxon>
    </lineage>
</organism>
<dbReference type="PROSITE" id="PS50042">
    <property type="entry name" value="CNMP_BINDING_3"/>
    <property type="match status" value="1"/>
</dbReference>
<dbReference type="GO" id="GO:0003677">
    <property type="term" value="F:DNA binding"/>
    <property type="evidence" value="ECO:0007669"/>
    <property type="project" value="UniProtKB-KW"/>
</dbReference>
<evidence type="ECO:0000313" key="8">
    <source>
        <dbReference type="Proteomes" id="UP000266016"/>
    </source>
</evidence>
<dbReference type="InterPro" id="IPR018490">
    <property type="entry name" value="cNMP-bd_dom_sf"/>
</dbReference>
<protein>
    <submittedName>
        <fullName evidence="7">Crp/Fnr family transcriptional regulator</fullName>
    </submittedName>
</protein>
<dbReference type="InterPro" id="IPR036390">
    <property type="entry name" value="WH_DNA-bd_sf"/>
</dbReference>
<dbReference type="AlphaFoldDB" id="A0A398BF37"/>
<dbReference type="Gene3D" id="2.60.120.10">
    <property type="entry name" value="Jelly Rolls"/>
    <property type="match status" value="1"/>
</dbReference>
<evidence type="ECO:0000256" key="2">
    <source>
        <dbReference type="ARBA" id="ARBA00023125"/>
    </source>
</evidence>
<sequence>MQYSSLTQQLHELILENYPVKYIEKGRYLFQESTPSNELFYVLNGKVQISKIVPDGRELTLRLCSGNELIGETILFSELPKHMMNAKMIESGEVIAINKEQFEQQIRQNSKLAIDCLSWLSAQHRKTQTMFRDLLLHGKKGALYSTLIRIMNSYGVETENGTIITMAFTNQELANFCGTSREVINRMLADLRKQNVISMDKGFITIHNVDFLRTEIDCENCPIDICRID</sequence>
<accession>A0A398BF37</accession>
<keyword evidence="8" id="KW-1185">Reference proteome</keyword>
<dbReference type="CDD" id="cd00038">
    <property type="entry name" value="CAP_ED"/>
    <property type="match status" value="1"/>
</dbReference>
<dbReference type="PANTHER" id="PTHR24567">
    <property type="entry name" value="CRP FAMILY TRANSCRIPTIONAL REGULATORY PROTEIN"/>
    <property type="match status" value="1"/>
</dbReference>
<dbReference type="PROSITE" id="PS51063">
    <property type="entry name" value="HTH_CRP_2"/>
    <property type="match status" value="1"/>
</dbReference>
<feature type="domain" description="Cyclic nucleotide-binding" evidence="5">
    <location>
        <begin position="2"/>
        <end position="106"/>
    </location>
</feature>
<evidence type="ECO:0000256" key="4">
    <source>
        <dbReference type="ARBA" id="ARBA00023163"/>
    </source>
</evidence>
<dbReference type="InterPro" id="IPR000595">
    <property type="entry name" value="cNMP-bd_dom"/>
</dbReference>
<dbReference type="Pfam" id="PF13545">
    <property type="entry name" value="HTH_Crp_2"/>
    <property type="match status" value="1"/>
</dbReference>
<keyword evidence="4" id="KW-0804">Transcription</keyword>
<dbReference type="SMART" id="SM00419">
    <property type="entry name" value="HTH_CRP"/>
    <property type="match status" value="1"/>
</dbReference>
<evidence type="ECO:0000313" key="7">
    <source>
        <dbReference type="EMBL" id="RID86216.1"/>
    </source>
</evidence>
<dbReference type="SUPFAM" id="SSF46785">
    <property type="entry name" value="Winged helix' DNA-binding domain"/>
    <property type="match status" value="1"/>
</dbReference>
<dbReference type="InterPro" id="IPR050397">
    <property type="entry name" value="Env_Response_Regulators"/>
</dbReference>
<evidence type="ECO:0000259" key="6">
    <source>
        <dbReference type="PROSITE" id="PS51063"/>
    </source>
</evidence>
<dbReference type="Pfam" id="PF00027">
    <property type="entry name" value="cNMP_binding"/>
    <property type="match status" value="1"/>
</dbReference>
<dbReference type="SUPFAM" id="SSF51206">
    <property type="entry name" value="cAMP-binding domain-like"/>
    <property type="match status" value="1"/>
</dbReference>
<proteinExistence type="predicted"/>
<reference evidence="7 8" key="1">
    <citation type="submission" date="2018-08" db="EMBL/GenBank/DDBJ databases">
        <title>Bacillus jemisoniae sp. nov., Bacillus chryseoplanitiae sp. nov., Bacillus resnikiae sp. nov., and Bacillus frankliniae sp. nov., isolated from Viking spacecraft and associated surfaces.</title>
        <authorList>
            <person name="Seuylemezian A."/>
            <person name="Vaishampayan P."/>
        </authorList>
    </citation>
    <scope>NUCLEOTIDE SEQUENCE [LARGE SCALE GENOMIC DNA]</scope>
    <source>
        <strain evidence="7 8">MA001</strain>
    </source>
</reference>
<keyword evidence="1" id="KW-0805">Transcription regulation</keyword>